<sequence length="146" mass="16531">MDLLELIEELEDLVETSSQIPLTGKVMLDREEFLEIINDMKNDIPSELKEAKQICADRGTIIQNAQSEADKILTGAKAHAEEVISEDELVLKANERASDILKHANEESLQIREGARDYADELLENTQVKLSDIIKMLNENRQELRG</sequence>
<evidence type="ECO:0008006" key="3">
    <source>
        <dbReference type="Google" id="ProtNLM"/>
    </source>
</evidence>
<dbReference type="STRING" id="1120995.SAMN02745245_00160"/>
<protein>
    <recommendedName>
        <fullName evidence="3">ATPase</fullName>
    </recommendedName>
</protein>
<evidence type="ECO:0000313" key="1">
    <source>
        <dbReference type="EMBL" id="SHG96159.1"/>
    </source>
</evidence>
<accession>A0A1M5P414</accession>
<gene>
    <name evidence="1" type="ORF">SAMN02745245_00160</name>
</gene>
<name>A0A1M5P414_9FIRM</name>
<dbReference type="RefSeq" id="WP_073182849.1">
    <property type="nucleotide sequence ID" value="NZ_FQXI01000001.1"/>
</dbReference>
<dbReference type="Proteomes" id="UP000184032">
    <property type="component" value="Unassembled WGS sequence"/>
</dbReference>
<evidence type="ECO:0000313" key="2">
    <source>
        <dbReference type="Proteomes" id="UP000184032"/>
    </source>
</evidence>
<organism evidence="1 2">
    <name type="scientific">Anaerosphaera aminiphila DSM 21120</name>
    <dbReference type="NCBI Taxonomy" id="1120995"/>
    <lineage>
        <taxon>Bacteria</taxon>
        <taxon>Bacillati</taxon>
        <taxon>Bacillota</taxon>
        <taxon>Tissierellia</taxon>
        <taxon>Tissierellales</taxon>
        <taxon>Peptoniphilaceae</taxon>
        <taxon>Anaerosphaera</taxon>
    </lineage>
</organism>
<dbReference type="OrthoDB" id="1690557at2"/>
<proteinExistence type="predicted"/>
<dbReference type="EMBL" id="FQXI01000001">
    <property type="protein sequence ID" value="SHG96159.1"/>
    <property type="molecule type" value="Genomic_DNA"/>
</dbReference>
<dbReference type="AlphaFoldDB" id="A0A1M5P414"/>
<keyword evidence="2" id="KW-1185">Reference proteome</keyword>
<reference evidence="1 2" key="1">
    <citation type="submission" date="2016-11" db="EMBL/GenBank/DDBJ databases">
        <authorList>
            <person name="Jaros S."/>
            <person name="Januszkiewicz K."/>
            <person name="Wedrychowicz H."/>
        </authorList>
    </citation>
    <scope>NUCLEOTIDE SEQUENCE [LARGE SCALE GENOMIC DNA]</scope>
    <source>
        <strain evidence="1 2">DSM 21120</strain>
    </source>
</reference>